<sequence length="196" mass="21560">MLSKINYTVLAVFAAGLLATSGDITMTWTSPTYSKLYSNDTSINPIGRPITSSEDGWIGSLINIGAMIGPLPYSYIAERFGRRIGLLSISIPHMTAYLIFAFANKVYLFYLGRLLGGLAVGGGYTLLPMYIAEVSDDSNRGLLSSCLMPFWAFGNFLPYALGPFISIKVFNLILACFPVSFFIIFLLFGVETPYYF</sequence>
<dbReference type="Gene3D" id="1.20.1250.20">
    <property type="entry name" value="MFS general substrate transporter like domains"/>
    <property type="match status" value="1"/>
</dbReference>
<dbReference type="Proteomes" id="UP001162164">
    <property type="component" value="Unassembled WGS sequence"/>
</dbReference>
<evidence type="ECO:0000256" key="3">
    <source>
        <dbReference type="ARBA" id="ARBA00022989"/>
    </source>
</evidence>
<dbReference type="PROSITE" id="PS00217">
    <property type="entry name" value="SUGAR_TRANSPORT_2"/>
    <property type="match status" value="1"/>
</dbReference>
<feature type="chain" id="PRO_5045247025" description="Major facilitator superfamily (MFS) profile domain-containing protein" evidence="6">
    <location>
        <begin position="23"/>
        <end position="196"/>
    </location>
</feature>
<feature type="transmembrane region" description="Helical" evidence="5">
    <location>
        <begin position="142"/>
        <end position="161"/>
    </location>
</feature>
<dbReference type="SUPFAM" id="SSF103473">
    <property type="entry name" value="MFS general substrate transporter"/>
    <property type="match status" value="1"/>
</dbReference>
<keyword evidence="2 5" id="KW-0812">Transmembrane</keyword>
<dbReference type="PROSITE" id="PS50850">
    <property type="entry name" value="MFS"/>
    <property type="match status" value="1"/>
</dbReference>
<comment type="caution">
    <text evidence="8">The sequence shown here is derived from an EMBL/GenBank/DDBJ whole genome shotgun (WGS) entry which is preliminary data.</text>
</comment>
<evidence type="ECO:0000256" key="2">
    <source>
        <dbReference type="ARBA" id="ARBA00022692"/>
    </source>
</evidence>
<evidence type="ECO:0000256" key="1">
    <source>
        <dbReference type="ARBA" id="ARBA00004141"/>
    </source>
</evidence>
<keyword evidence="6" id="KW-0732">Signal</keyword>
<evidence type="ECO:0000313" key="9">
    <source>
        <dbReference type="Proteomes" id="UP001162164"/>
    </source>
</evidence>
<reference evidence="8" key="1">
    <citation type="journal article" date="2023" name="Insect Mol. Biol.">
        <title>Genome sequencing provides insights into the evolution of gene families encoding plant cell wall-degrading enzymes in longhorned beetles.</title>
        <authorList>
            <person name="Shin N.R."/>
            <person name="Okamura Y."/>
            <person name="Kirsch R."/>
            <person name="Pauchet Y."/>
        </authorList>
    </citation>
    <scope>NUCLEOTIDE SEQUENCE</scope>
    <source>
        <strain evidence="8">MMC_N1</strain>
    </source>
</reference>
<gene>
    <name evidence="8" type="ORF">NQ317_003810</name>
</gene>
<feature type="domain" description="Major facilitator superfamily (MFS) profile" evidence="7">
    <location>
        <begin position="1"/>
        <end position="196"/>
    </location>
</feature>
<dbReference type="InterPro" id="IPR005829">
    <property type="entry name" value="Sugar_transporter_CS"/>
</dbReference>
<dbReference type="InterPro" id="IPR050549">
    <property type="entry name" value="MFS_Trehalose_Transporter"/>
</dbReference>
<evidence type="ECO:0000256" key="6">
    <source>
        <dbReference type="SAM" id="SignalP"/>
    </source>
</evidence>
<protein>
    <recommendedName>
        <fullName evidence="7">Major facilitator superfamily (MFS) profile domain-containing protein</fullName>
    </recommendedName>
</protein>
<dbReference type="InterPro" id="IPR005828">
    <property type="entry name" value="MFS_sugar_transport-like"/>
</dbReference>
<dbReference type="EMBL" id="JAPWTJ010000570">
    <property type="protein sequence ID" value="KAJ8977235.1"/>
    <property type="molecule type" value="Genomic_DNA"/>
</dbReference>
<evidence type="ECO:0000256" key="4">
    <source>
        <dbReference type="ARBA" id="ARBA00023136"/>
    </source>
</evidence>
<keyword evidence="3 5" id="KW-1133">Transmembrane helix</keyword>
<organism evidence="8 9">
    <name type="scientific">Molorchus minor</name>
    <dbReference type="NCBI Taxonomy" id="1323400"/>
    <lineage>
        <taxon>Eukaryota</taxon>
        <taxon>Metazoa</taxon>
        <taxon>Ecdysozoa</taxon>
        <taxon>Arthropoda</taxon>
        <taxon>Hexapoda</taxon>
        <taxon>Insecta</taxon>
        <taxon>Pterygota</taxon>
        <taxon>Neoptera</taxon>
        <taxon>Endopterygota</taxon>
        <taxon>Coleoptera</taxon>
        <taxon>Polyphaga</taxon>
        <taxon>Cucujiformia</taxon>
        <taxon>Chrysomeloidea</taxon>
        <taxon>Cerambycidae</taxon>
        <taxon>Lamiinae</taxon>
        <taxon>Monochamini</taxon>
        <taxon>Molorchus</taxon>
    </lineage>
</organism>
<feature type="transmembrane region" description="Helical" evidence="5">
    <location>
        <begin position="109"/>
        <end position="130"/>
    </location>
</feature>
<accession>A0ABQ9JGS8</accession>
<feature type="transmembrane region" description="Helical" evidence="5">
    <location>
        <begin position="167"/>
        <end position="190"/>
    </location>
</feature>
<dbReference type="InterPro" id="IPR020846">
    <property type="entry name" value="MFS_dom"/>
</dbReference>
<feature type="transmembrane region" description="Helical" evidence="5">
    <location>
        <begin position="84"/>
        <end position="103"/>
    </location>
</feature>
<dbReference type="InterPro" id="IPR036259">
    <property type="entry name" value="MFS_trans_sf"/>
</dbReference>
<name>A0ABQ9JGS8_9CUCU</name>
<dbReference type="PANTHER" id="PTHR48021">
    <property type="match status" value="1"/>
</dbReference>
<feature type="signal peptide" evidence="6">
    <location>
        <begin position="1"/>
        <end position="22"/>
    </location>
</feature>
<comment type="subcellular location">
    <subcellularLocation>
        <location evidence="1">Membrane</location>
        <topology evidence="1">Multi-pass membrane protein</topology>
    </subcellularLocation>
</comment>
<proteinExistence type="predicted"/>
<evidence type="ECO:0000313" key="8">
    <source>
        <dbReference type="EMBL" id="KAJ8977235.1"/>
    </source>
</evidence>
<evidence type="ECO:0000256" key="5">
    <source>
        <dbReference type="SAM" id="Phobius"/>
    </source>
</evidence>
<keyword evidence="4 5" id="KW-0472">Membrane</keyword>
<evidence type="ECO:0000259" key="7">
    <source>
        <dbReference type="PROSITE" id="PS50850"/>
    </source>
</evidence>
<dbReference type="Pfam" id="PF00083">
    <property type="entry name" value="Sugar_tr"/>
    <property type="match status" value="1"/>
</dbReference>
<dbReference type="PANTHER" id="PTHR48021:SF47">
    <property type="entry name" value="GH17672P"/>
    <property type="match status" value="1"/>
</dbReference>
<keyword evidence="9" id="KW-1185">Reference proteome</keyword>